<dbReference type="AlphaFoldDB" id="A0AAW1SWV7"/>
<accession>A0AAW1SWV7</accession>
<name>A0AAW1SWV7_9CHLO</name>
<evidence type="ECO:0000313" key="1">
    <source>
        <dbReference type="EMBL" id="KAK9861168.1"/>
    </source>
</evidence>
<protein>
    <submittedName>
        <fullName evidence="1">Uncharacterized protein</fullName>
    </submittedName>
</protein>
<reference evidence="1 2" key="1">
    <citation type="journal article" date="2024" name="Nat. Commun.">
        <title>Phylogenomics reveals the evolutionary origins of lichenization in chlorophyte algae.</title>
        <authorList>
            <person name="Puginier C."/>
            <person name="Libourel C."/>
            <person name="Otte J."/>
            <person name="Skaloud P."/>
            <person name="Haon M."/>
            <person name="Grisel S."/>
            <person name="Petersen M."/>
            <person name="Berrin J.G."/>
            <person name="Delaux P.M."/>
            <person name="Dal Grande F."/>
            <person name="Keller J."/>
        </authorList>
    </citation>
    <scope>NUCLEOTIDE SEQUENCE [LARGE SCALE GENOMIC DNA]</scope>
    <source>
        <strain evidence="1 2">SAG 2523</strain>
    </source>
</reference>
<dbReference type="InterPro" id="IPR036047">
    <property type="entry name" value="F-box-like_dom_sf"/>
</dbReference>
<gene>
    <name evidence="1" type="ORF">WJX84_007230</name>
</gene>
<proteinExistence type="predicted"/>
<keyword evidence="2" id="KW-1185">Reference proteome</keyword>
<dbReference type="SUPFAM" id="SSF81383">
    <property type="entry name" value="F-box domain"/>
    <property type="match status" value="1"/>
</dbReference>
<organism evidence="1 2">
    <name type="scientific">Apatococcus fuscideae</name>
    <dbReference type="NCBI Taxonomy" id="2026836"/>
    <lineage>
        <taxon>Eukaryota</taxon>
        <taxon>Viridiplantae</taxon>
        <taxon>Chlorophyta</taxon>
        <taxon>core chlorophytes</taxon>
        <taxon>Trebouxiophyceae</taxon>
        <taxon>Chlorellales</taxon>
        <taxon>Chlorellaceae</taxon>
        <taxon>Apatococcus</taxon>
    </lineage>
</organism>
<evidence type="ECO:0000313" key="2">
    <source>
        <dbReference type="Proteomes" id="UP001485043"/>
    </source>
</evidence>
<dbReference type="Proteomes" id="UP001485043">
    <property type="component" value="Unassembled WGS sequence"/>
</dbReference>
<dbReference type="EMBL" id="JALJOV010000803">
    <property type="protein sequence ID" value="KAK9861168.1"/>
    <property type="molecule type" value="Genomic_DNA"/>
</dbReference>
<comment type="caution">
    <text evidence="1">The sequence shown here is derived from an EMBL/GenBank/DDBJ whole genome shotgun (WGS) entry which is preliminary data.</text>
</comment>
<sequence>MKASQLVQASRGKSVFDRLSCDLVAPIVSEVPFETRCALPQVCKLWSSSMVTHPKTVWKSGLEISKSKVPQFCKLG</sequence>